<protein>
    <submittedName>
        <fullName evidence="1">Uncharacterized protein</fullName>
    </submittedName>
</protein>
<sequence length="96" mass="10609">MKSSNLKGFCSVCDHVNQVHEEVPCGAHRCRKKIKMCGATLHYVPTATHTNMIGWVVCRPCPEHGRQGKEEDYSSHPVISKDAEGNLYIAQEGAEA</sequence>
<dbReference type="InParanoid" id="A0A136INW6"/>
<organism evidence="1 2">
    <name type="scientific">Microdochium bolleyi</name>
    <dbReference type="NCBI Taxonomy" id="196109"/>
    <lineage>
        <taxon>Eukaryota</taxon>
        <taxon>Fungi</taxon>
        <taxon>Dikarya</taxon>
        <taxon>Ascomycota</taxon>
        <taxon>Pezizomycotina</taxon>
        <taxon>Sordariomycetes</taxon>
        <taxon>Xylariomycetidae</taxon>
        <taxon>Xylariales</taxon>
        <taxon>Microdochiaceae</taxon>
        <taxon>Microdochium</taxon>
    </lineage>
</organism>
<evidence type="ECO:0000313" key="2">
    <source>
        <dbReference type="Proteomes" id="UP000070501"/>
    </source>
</evidence>
<accession>A0A136INW6</accession>
<keyword evidence="2" id="KW-1185">Reference proteome</keyword>
<dbReference type="OrthoDB" id="5067586at2759"/>
<dbReference type="EMBL" id="KQ964267">
    <property type="protein sequence ID" value="KXJ86568.1"/>
    <property type="molecule type" value="Genomic_DNA"/>
</dbReference>
<reference evidence="2" key="1">
    <citation type="submission" date="2016-02" db="EMBL/GenBank/DDBJ databases">
        <title>Draft genome sequence of Microdochium bolleyi, a fungal endophyte of beachgrass.</title>
        <authorList>
            <consortium name="DOE Joint Genome Institute"/>
            <person name="David A.S."/>
            <person name="May G."/>
            <person name="Haridas S."/>
            <person name="Lim J."/>
            <person name="Wang M."/>
            <person name="Labutti K."/>
            <person name="Lipzen A."/>
            <person name="Barry K."/>
            <person name="Grigoriev I.V."/>
        </authorList>
    </citation>
    <scope>NUCLEOTIDE SEQUENCE [LARGE SCALE GENOMIC DNA]</scope>
    <source>
        <strain evidence="2">J235TASD1</strain>
    </source>
</reference>
<evidence type="ECO:0000313" key="1">
    <source>
        <dbReference type="EMBL" id="KXJ86568.1"/>
    </source>
</evidence>
<dbReference type="AlphaFoldDB" id="A0A136INW6"/>
<proteinExistence type="predicted"/>
<dbReference type="Proteomes" id="UP000070501">
    <property type="component" value="Unassembled WGS sequence"/>
</dbReference>
<name>A0A136INW6_9PEZI</name>
<gene>
    <name evidence="1" type="ORF">Micbo1qcDRAFT_34831</name>
</gene>